<accession>N0AZ34</accession>
<reference evidence="2 3" key="1">
    <citation type="journal article" date="2013" name="Genome Announc.">
        <title>Genome sequences for three denitrifying bacterial strains isolated from a uranium- and nitrate-contaminated subsurface environment.</title>
        <authorList>
            <person name="Venkatramanan R."/>
            <person name="Prakash O."/>
            <person name="Woyke T."/>
            <person name="Chain P."/>
            <person name="Goodwin L.A."/>
            <person name="Watson D."/>
            <person name="Brooks S."/>
            <person name="Kostka J.E."/>
            <person name="Green S.J."/>
        </authorList>
    </citation>
    <scope>NUCLEOTIDE SEQUENCE [LARGE SCALE GENOMIC DNA]</scope>
    <source>
        <strain evidence="2 3">1NES1</strain>
    </source>
</reference>
<protein>
    <submittedName>
        <fullName evidence="2">Uncharacterized protein</fullName>
    </submittedName>
</protein>
<feature type="chain" id="PRO_5004105295" evidence="1">
    <location>
        <begin position="32"/>
        <end position="58"/>
    </location>
</feature>
<keyword evidence="1" id="KW-0732">Signal</keyword>
<keyword evidence="3" id="KW-1185">Reference proteome</keyword>
<sequence>MQCRTCDANGWLTRLIAALMLAMLLPATVFAASLRHCEGENGHRGIEVAHPNDSHAQP</sequence>
<evidence type="ECO:0000313" key="2">
    <source>
        <dbReference type="EMBL" id="AGK56389.1"/>
    </source>
</evidence>
<dbReference type="AlphaFoldDB" id="N0AZ34"/>
<feature type="signal peptide" evidence="1">
    <location>
        <begin position="1"/>
        <end position="31"/>
    </location>
</feature>
<dbReference type="KEGG" id="hdt:HYPDE_23513"/>
<evidence type="ECO:0000256" key="1">
    <source>
        <dbReference type="SAM" id="SignalP"/>
    </source>
</evidence>
<proteinExistence type="predicted"/>
<name>N0AZ34_9HYPH</name>
<dbReference type="EMBL" id="CP005587">
    <property type="protein sequence ID" value="AGK56389.1"/>
    <property type="molecule type" value="Genomic_DNA"/>
</dbReference>
<organism evidence="2 3">
    <name type="scientific">Hyphomicrobium denitrificans 1NES1</name>
    <dbReference type="NCBI Taxonomy" id="670307"/>
    <lineage>
        <taxon>Bacteria</taxon>
        <taxon>Pseudomonadati</taxon>
        <taxon>Pseudomonadota</taxon>
        <taxon>Alphaproteobacteria</taxon>
        <taxon>Hyphomicrobiales</taxon>
        <taxon>Hyphomicrobiaceae</taxon>
        <taxon>Hyphomicrobium</taxon>
    </lineage>
</organism>
<dbReference type="HOGENOM" id="CLU_2973317_0_0_5"/>
<dbReference type="Proteomes" id="UP000005952">
    <property type="component" value="Chromosome"/>
</dbReference>
<evidence type="ECO:0000313" key="3">
    <source>
        <dbReference type="Proteomes" id="UP000005952"/>
    </source>
</evidence>
<dbReference type="STRING" id="670307.HYPDE_23513"/>
<gene>
    <name evidence="2" type="ORF">HYPDE_23513</name>
</gene>